<evidence type="ECO:0000256" key="2">
    <source>
        <dbReference type="ARBA" id="ARBA00004123"/>
    </source>
</evidence>
<evidence type="ECO:0000259" key="14">
    <source>
        <dbReference type="PROSITE" id="PS50305"/>
    </source>
</evidence>
<feature type="binding site" evidence="12">
    <location>
        <position position="377"/>
    </location>
    <ligand>
        <name>Zn(2+)</name>
        <dbReference type="ChEBI" id="CHEBI:29105"/>
    </ligand>
</feature>
<feature type="active site" description="Proton acceptor" evidence="12">
    <location>
        <position position="366"/>
    </location>
</feature>
<evidence type="ECO:0000313" key="15">
    <source>
        <dbReference type="EMBL" id="EDK42286.1"/>
    </source>
</evidence>
<dbReference type="AlphaFoldDB" id="A5DSX8"/>
<keyword evidence="7 12" id="KW-0862">Zinc</keyword>
<evidence type="ECO:0000256" key="13">
    <source>
        <dbReference type="SAM" id="MobiDB-lite"/>
    </source>
</evidence>
<keyword evidence="5" id="KW-0808">Transferase</keyword>
<dbReference type="InterPro" id="IPR050134">
    <property type="entry name" value="NAD-dep_sirtuin_deacylases"/>
</dbReference>
<feature type="compositionally biased region" description="Basic and acidic residues" evidence="13">
    <location>
        <begin position="79"/>
        <end position="102"/>
    </location>
</feature>
<keyword evidence="10" id="KW-0804">Transcription</keyword>
<feature type="compositionally biased region" description="Basic and acidic residues" evidence="13">
    <location>
        <begin position="120"/>
        <end position="133"/>
    </location>
</feature>
<dbReference type="GO" id="GO:0046970">
    <property type="term" value="F:histone H4K16 deacetylase activity, NAD-dependent"/>
    <property type="evidence" value="ECO:0007669"/>
    <property type="project" value="TreeGrafter"/>
</dbReference>
<reference evidence="15 16" key="1">
    <citation type="journal article" date="2009" name="Nature">
        <title>Evolution of pathogenicity and sexual reproduction in eight Candida genomes.</title>
        <authorList>
            <person name="Butler G."/>
            <person name="Rasmussen M.D."/>
            <person name="Lin M.F."/>
            <person name="Santos M.A."/>
            <person name="Sakthikumar S."/>
            <person name="Munro C.A."/>
            <person name="Rheinbay E."/>
            <person name="Grabherr M."/>
            <person name="Forche A."/>
            <person name="Reedy J.L."/>
            <person name="Agrafioti I."/>
            <person name="Arnaud M.B."/>
            <person name="Bates S."/>
            <person name="Brown A.J."/>
            <person name="Brunke S."/>
            <person name="Costanzo M.C."/>
            <person name="Fitzpatrick D.A."/>
            <person name="de Groot P.W."/>
            <person name="Harris D."/>
            <person name="Hoyer L.L."/>
            <person name="Hube B."/>
            <person name="Klis F.M."/>
            <person name="Kodira C."/>
            <person name="Lennard N."/>
            <person name="Logue M.E."/>
            <person name="Martin R."/>
            <person name="Neiman A.M."/>
            <person name="Nikolaou E."/>
            <person name="Quail M.A."/>
            <person name="Quinn J."/>
            <person name="Santos M.C."/>
            <person name="Schmitzberger F.F."/>
            <person name="Sherlock G."/>
            <person name="Shah P."/>
            <person name="Silverstein K.A."/>
            <person name="Skrzypek M.S."/>
            <person name="Soll D."/>
            <person name="Staggs R."/>
            <person name="Stansfield I."/>
            <person name="Stumpf M.P."/>
            <person name="Sudbery P.E."/>
            <person name="Srikantha T."/>
            <person name="Zeng Q."/>
            <person name="Berman J."/>
            <person name="Berriman M."/>
            <person name="Heitman J."/>
            <person name="Gow N.A."/>
            <person name="Lorenz M.C."/>
            <person name="Birren B.W."/>
            <person name="Kellis M."/>
            <person name="Cuomo C.A."/>
        </authorList>
    </citation>
    <scope>NUCLEOTIDE SEQUENCE [LARGE SCALE GENOMIC DNA]</scope>
    <source>
        <strain evidence="16">ATCC 11503 / BCRC 21390 / CBS 2605 / JCM 1781 / NBRC 1676 / NRRL YB-4239</strain>
    </source>
</reference>
<comment type="similarity">
    <text evidence="3">Belongs to the sirtuin family. Class I subfamily.</text>
</comment>
<accession>A5DSX8</accession>
<dbReference type="OMA" id="FHKTIRK"/>
<feature type="compositionally biased region" description="Acidic residues" evidence="13">
    <location>
        <begin position="62"/>
        <end position="78"/>
    </location>
</feature>
<gene>
    <name evidence="15" type="ORF">LELG_00464</name>
</gene>
<keyword evidence="9" id="KW-0520">NAD</keyword>
<dbReference type="Gene3D" id="3.30.1600.10">
    <property type="entry name" value="SIR2/SIRT2 'Small Domain"/>
    <property type="match status" value="1"/>
</dbReference>
<dbReference type="Pfam" id="PF02146">
    <property type="entry name" value="SIR2"/>
    <property type="match status" value="1"/>
</dbReference>
<dbReference type="GO" id="GO:0005634">
    <property type="term" value="C:nucleus"/>
    <property type="evidence" value="ECO:0007669"/>
    <property type="project" value="UniProtKB-SubCell"/>
</dbReference>
<evidence type="ECO:0000256" key="5">
    <source>
        <dbReference type="ARBA" id="ARBA00022679"/>
    </source>
</evidence>
<dbReference type="GeneID" id="5234810"/>
<sequence length="568" mass="63510">MSDGTAHNSDSRDGNNDDDDVIYLNVDFSGPASLEEDGGAINHVQDLLDEQNDVNMAMADSSEADLEDDLEEWEGFGEDVEKGSDRRSSDDHVEENDKRSAESVENTKSSVRKGSGEPSRYSRNDVNGCKDSEGSIVLEESDGASLDESIGDVEGNLIPPASPEVVEKTRLFLKKHGSVRFLETYLPTTATASDIVGLISKLGFVLRQQSYMEDDNRNIMEYVKILQHAMTKVSAERDRLPTAKTFEDALDLIQKSHKILVITGAGISTSLGIPDFRSSQGFYSMVQHLGLSDPQEVFDLLIFNSDPSLFYSIAHMVLPPENTFSPLHSFIYLLQQKGKLLRNYTQNIDNLESYAGIVPEKMVQCHGSFATATCVTCRNTVAGETIFKTIRQKEIPYCPRCEAKKKSILKKNDDYYFPESYGVYKPDITFFGEALPSRFHDLINTDISECDLLISIGTSLKVAPVADIVDKIPQNIPQILINRDPIDHCNFDISLLGYCDDVAALISHRLGDDWKLPHKDFDIIRGKDGENLTVRLINSQLREYKIESNDAEQRSKEEHIAEEHNMNV</sequence>
<dbReference type="EMBL" id="CH981524">
    <property type="protein sequence ID" value="EDK42286.1"/>
    <property type="molecule type" value="Genomic_DNA"/>
</dbReference>
<proteinExistence type="inferred from homology"/>
<evidence type="ECO:0000256" key="12">
    <source>
        <dbReference type="PROSITE-ProRule" id="PRU00236"/>
    </source>
</evidence>
<evidence type="ECO:0000256" key="7">
    <source>
        <dbReference type="ARBA" id="ARBA00022833"/>
    </source>
</evidence>
<dbReference type="GO" id="GO:0046872">
    <property type="term" value="F:metal ion binding"/>
    <property type="evidence" value="ECO:0007669"/>
    <property type="project" value="UniProtKB-KW"/>
</dbReference>
<dbReference type="STRING" id="379508.A5DSX8"/>
<evidence type="ECO:0000256" key="4">
    <source>
        <dbReference type="ARBA" id="ARBA00022491"/>
    </source>
</evidence>
<dbReference type="PROSITE" id="PS50305">
    <property type="entry name" value="SIRTUIN"/>
    <property type="match status" value="1"/>
</dbReference>
<dbReference type="FunCoup" id="A5DSX8">
    <property type="interactions" value="263"/>
</dbReference>
<dbReference type="InterPro" id="IPR029035">
    <property type="entry name" value="DHS-like_NAD/FAD-binding_dom"/>
</dbReference>
<dbReference type="InterPro" id="IPR007654">
    <property type="entry name" value="NAD-dep_histone_deAcase_SIR2_N"/>
</dbReference>
<organism evidence="15 16">
    <name type="scientific">Lodderomyces elongisporus (strain ATCC 11503 / CBS 2605 / JCM 1781 / NBRC 1676 / NRRL YB-4239)</name>
    <name type="common">Yeast</name>
    <name type="synonym">Saccharomyces elongisporus</name>
    <dbReference type="NCBI Taxonomy" id="379508"/>
    <lineage>
        <taxon>Eukaryota</taxon>
        <taxon>Fungi</taxon>
        <taxon>Dikarya</taxon>
        <taxon>Ascomycota</taxon>
        <taxon>Saccharomycotina</taxon>
        <taxon>Pichiomycetes</taxon>
        <taxon>Debaryomycetaceae</taxon>
        <taxon>Candida/Lodderomyces clade</taxon>
        <taxon>Lodderomyces</taxon>
    </lineage>
</organism>
<dbReference type="VEuPathDB" id="FungiDB:LELG_00464"/>
<dbReference type="KEGG" id="lel:PVL30_000453"/>
<dbReference type="InterPro" id="IPR003000">
    <property type="entry name" value="Sirtuin"/>
</dbReference>
<feature type="region of interest" description="Disordered" evidence="13">
    <location>
        <begin position="1"/>
        <end position="23"/>
    </location>
</feature>
<feature type="binding site" evidence="12">
    <location>
        <position position="374"/>
    </location>
    <ligand>
        <name>Zn(2+)</name>
        <dbReference type="ChEBI" id="CHEBI:29105"/>
    </ligand>
</feature>
<comment type="cofactor">
    <cofactor evidence="1">
        <name>Zn(2+)</name>
        <dbReference type="ChEBI" id="CHEBI:29105"/>
    </cofactor>
</comment>
<dbReference type="InParanoid" id="A5DSX8"/>
<name>A5DSX8_LODEL</name>
<dbReference type="eggNOG" id="KOG2684">
    <property type="taxonomic scope" value="Eukaryota"/>
</dbReference>
<dbReference type="Pfam" id="PF04574">
    <property type="entry name" value="DUF592"/>
    <property type="match status" value="1"/>
</dbReference>
<comment type="subcellular location">
    <subcellularLocation>
        <location evidence="2">Nucleus</location>
    </subcellularLocation>
</comment>
<dbReference type="InterPro" id="IPR026590">
    <property type="entry name" value="Ssirtuin_cat_dom"/>
</dbReference>
<dbReference type="PANTHER" id="PTHR11085:SF9">
    <property type="entry name" value="NAD-DEPENDENT PROTEIN DEACETYLASE SIRTUIN-1"/>
    <property type="match status" value="1"/>
</dbReference>
<keyword evidence="8" id="KW-0805">Transcription regulation</keyword>
<feature type="binding site" evidence="12">
    <location>
        <position position="401"/>
    </location>
    <ligand>
        <name>Zn(2+)</name>
        <dbReference type="ChEBI" id="CHEBI:29105"/>
    </ligand>
</feature>
<evidence type="ECO:0000256" key="6">
    <source>
        <dbReference type="ARBA" id="ARBA00022723"/>
    </source>
</evidence>
<dbReference type="OrthoDB" id="420264at2759"/>
<dbReference type="Gene3D" id="3.40.50.1220">
    <property type="entry name" value="TPP-binding domain"/>
    <property type="match status" value="1"/>
</dbReference>
<dbReference type="Gene3D" id="1.20.120.1710">
    <property type="match status" value="1"/>
</dbReference>
<evidence type="ECO:0000313" key="16">
    <source>
        <dbReference type="Proteomes" id="UP000001996"/>
    </source>
</evidence>
<feature type="domain" description="Deacetylase sirtuin-type" evidence="14">
    <location>
        <begin position="239"/>
        <end position="513"/>
    </location>
</feature>
<dbReference type="SUPFAM" id="SSF52467">
    <property type="entry name" value="DHS-like NAD/FAD-binding domain"/>
    <property type="match status" value="1"/>
</dbReference>
<keyword evidence="6 12" id="KW-0479">Metal-binding</keyword>
<evidence type="ECO:0000256" key="8">
    <source>
        <dbReference type="ARBA" id="ARBA00023015"/>
    </source>
</evidence>
<evidence type="ECO:0000256" key="11">
    <source>
        <dbReference type="ARBA" id="ARBA00023242"/>
    </source>
</evidence>
<evidence type="ECO:0000256" key="1">
    <source>
        <dbReference type="ARBA" id="ARBA00001947"/>
    </source>
</evidence>
<feature type="region of interest" description="Disordered" evidence="13">
    <location>
        <begin position="548"/>
        <end position="568"/>
    </location>
</feature>
<dbReference type="HOGENOM" id="CLU_023643_5_0_1"/>
<dbReference type="GO" id="GO:0070403">
    <property type="term" value="F:NAD+ binding"/>
    <property type="evidence" value="ECO:0007669"/>
    <property type="project" value="InterPro"/>
</dbReference>
<evidence type="ECO:0000256" key="3">
    <source>
        <dbReference type="ARBA" id="ARBA00006924"/>
    </source>
</evidence>
<dbReference type="PANTHER" id="PTHR11085">
    <property type="entry name" value="NAD-DEPENDENT PROTEIN DEACYLASE SIRTUIN-5, MITOCHONDRIAL-RELATED"/>
    <property type="match status" value="1"/>
</dbReference>
<feature type="region of interest" description="Disordered" evidence="13">
    <location>
        <begin position="60"/>
        <end position="144"/>
    </location>
</feature>
<dbReference type="InterPro" id="IPR026591">
    <property type="entry name" value="Sirtuin_cat_small_dom_sf"/>
</dbReference>
<keyword evidence="4" id="KW-0678">Repressor</keyword>
<keyword evidence="16" id="KW-1185">Reference proteome</keyword>
<evidence type="ECO:0000256" key="10">
    <source>
        <dbReference type="ARBA" id="ARBA00023163"/>
    </source>
</evidence>
<keyword evidence="11" id="KW-0539">Nucleus</keyword>
<protein>
    <submittedName>
        <fullName evidence="15">NAD-dependent histone deacetylase SIR2</fullName>
    </submittedName>
</protein>
<dbReference type="Proteomes" id="UP000001996">
    <property type="component" value="Unassembled WGS sequence"/>
</dbReference>
<feature type="binding site" evidence="12">
    <location>
        <position position="398"/>
    </location>
    <ligand>
        <name>Zn(2+)</name>
        <dbReference type="ChEBI" id="CHEBI:29105"/>
    </ligand>
</feature>
<evidence type="ECO:0000256" key="9">
    <source>
        <dbReference type="ARBA" id="ARBA00023027"/>
    </source>
</evidence>